<name>A0A162UI03_PHYB8</name>
<evidence type="ECO:0000313" key="2">
    <source>
        <dbReference type="EMBL" id="OAD76352.1"/>
    </source>
</evidence>
<gene>
    <name evidence="2" type="ORF">PHYBLDRAFT_59890</name>
</gene>
<evidence type="ECO:0000256" key="1">
    <source>
        <dbReference type="SAM" id="Phobius"/>
    </source>
</evidence>
<dbReference type="RefSeq" id="XP_018294392.1">
    <property type="nucleotide sequence ID" value="XM_018440575.1"/>
</dbReference>
<dbReference type="AlphaFoldDB" id="A0A162UI03"/>
<organism evidence="2 3">
    <name type="scientific">Phycomyces blakesleeanus (strain ATCC 8743b / DSM 1359 / FGSC 10004 / NBRC 33097 / NRRL 1555)</name>
    <dbReference type="NCBI Taxonomy" id="763407"/>
    <lineage>
        <taxon>Eukaryota</taxon>
        <taxon>Fungi</taxon>
        <taxon>Fungi incertae sedis</taxon>
        <taxon>Mucoromycota</taxon>
        <taxon>Mucoromycotina</taxon>
        <taxon>Mucoromycetes</taxon>
        <taxon>Mucorales</taxon>
        <taxon>Phycomycetaceae</taxon>
        <taxon>Phycomyces</taxon>
    </lineage>
</organism>
<accession>A0A162UI03</accession>
<keyword evidence="1" id="KW-0472">Membrane</keyword>
<proteinExistence type="predicted"/>
<reference evidence="3" key="1">
    <citation type="submission" date="2015-06" db="EMBL/GenBank/DDBJ databases">
        <title>Expansion of signal transduction pathways in fungi by whole-genome duplication.</title>
        <authorList>
            <consortium name="DOE Joint Genome Institute"/>
            <person name="Corrochano L.M."/>
            <person name="Kuo A."/>
            <person name="Marcet-Houben M."/>
            <person name="Polaino S."/>
            <person name="Salamov A."/>
            <person name="Villalobos J.M."/>
            <person name="Alvarez M.I."/>
            <person name="Avalos J."/>
            <person name="Benito E.P."/>
            <person name="Benoit I."/>
            <person name="Burger G."/>
            <person name="Camino L.P."/>
            <person name="Canovas D."/>
            <person name="Cerda-Olmedo E."/>
            <person name="Cheng J.-F."/>
            <person name="Dominguez A."/>
            <person name="Elias M."/>
            <person name="Eslava A.P."/>
            <person name="Glaser F."/>
            <person name="Grimwood J."/>
            <person name="Gutierrez G."/>
            <person name="Heitman J."/>
            <person name="Henrissat B."/>
            <person name="Iturriaga E.A."/>
            <person name="Lang B.F."/>
            <person name="Lavin J.L."/>
            <person name="Lee S."/>
            <person name="Li W."/>
            <person name="Lindquist E."/>
            <person name="Lopez-Garcia S."/>
            <person name="Luque E.M."/>
            <person name="Marcos A.T."/>
            <person name="Martin J."/>
            <person name="McCluskey K."/>
            <person name="Medina H.R."/>
            <person name="Miralles-Duran A."/>
            <person name="Miyazaki A."/>
            <person name="Munoz-Torres E."/>
            <person name="Oguiza J.A."/>
            <person name="Ohm R."/>
            <person name="Olmedo M."/>
            <person name="Orejas M."/>
            <person name="Ortiz-Castellanos L."/>
            <person name="Pisabarro A.G."/>
            <person name="Rodriguez-Romero J."/>
            <person name="Ruiz-Herrera J."/>
            <person name="Ruiz-Vazquez R."/>
            <person name="Sanz C."/>
            <person name="Schackwitz W."/>
            <person name="Schmutz J."/>
            <person name="Shahriari M."/>
            <person name="Shelest E."/>
            <person name="Silva-Franco F."/>
            <person name="Soanes D."/>
            <person name="Syed K."/>
            <person name="Tagua V.G."/>
            <person name="Talbot N.J."/>
            <person name="Thon M."/>
            <person name="De vries R.P."/>
            <person name="Wiebenga A."/>
            <person name="Yadav J.S."/>
            <person name="Braun E.L."/>
            <person name="Baker S."/>
            <person name="Garre V."/>
            <person name="Horwitz B."/>
            <person name="Torres-Martinez S."/>
            <person name="Idnurm A."/>
            <person name="Herrera-Estrella A."/>
            <person name="Gabaldon T."/>
            <person name="Grigoriev I.V."/>
        </authorList>
    </citation>
    <scope>NUCLEOTIDE SEQUENCE [LARGE SCALE GENOMIC DNA]</scope>
    <source>
        <strain evidence="3">NRRL 1555(-)</strain>
    </source>
</reference>
<keyword evidence="1" id="KW-0812">Transmembrane</keyword>
<sequence>MSLRMCCVYSPLVCLGNINFAQSMDRWLLSTLLPTPLIFSSYYFFHFPFGASQFIEYIRLNIRVKKKGFGYKGIEVLQTTATCTSKCIPKWRAIGLDKMIEPNTR</sequence>
<dbReference type="Proteomes" id="UP000077315">
    <property type="component" value="Unassembled WGS sequence"/>
</dbReference>
<feature type="transmembrane region" description="Helical" evidence="1">
    <location>
        <begin position="37"/>
        <end position="58"/>
    </location>
</feature>
<dbReference type="VEuPathDB" id="FungiDB:PHYBLDRAFT_59890"/>
<evidence type="ECO:0000313" key="3">
    <source>
        <dbReference type="Proteomes" id="UP000077315"/>
    </source>
</evidence>
<protein>
    <submittedName>
        <fullName evidence="2">Uncharacterized protein</fullName>
    </submittedName>
</protein>
<dbReference type="GeneID" id="29001481"/>
<dbReference type="EMBL" id="KV440976">
    <property type="protein sequence ID" value="OAD76352.1"/>
    <property type="molecule type" value="Genomic_DNA"/>
</dbReference>
<keyword evidence="3" id="KW-1185">Reference proteome</keyword>
<keyword evidence="1" id="KW-1133">Transmembrane helix</keyword>
<dbReference type="InParanoid" id="A0A162UI03"/>